<evidence type="ECO:0000256" key="12">
    <source>
        <dbReference type="PROSITE-ProRule" id="PRU00023"/>
    </source>
</evidence>
<dbReference type="InterPro" id="IPR002641">
    <property type="entry name" value="PNPLA_dom"/>
</dbReference>
<keyword evidence="9 13" id="KW-0443">Lipid metabolism</keyword>
<gene>
    <name evidence="15" type="primary">107369678</name>
</gene>
<evidence type="ECO:0000256" key="7">
    <source>
        <dbReference type="ARBA" id="ARBA00023028"/>
    </source>
</evidence>
<dbReference type="InterPro" id="IPR047148">
    <property type="entry name" value="PLPL9"/>
</dbReference>
<evidence type="ECO:0000256" key="6">
    <source>
        <dbReference type="ARBA" id="ARBA00022801"/>
    </source>
</evidence>
<dbReference type="OrthoDB" id="6508363at2759"/>
<dbReference type="InterPro" id="IPR002110">
    <property type="entry name" value="Ankyrin_rpt"/>
</dbReference>
<keyword evidence="5" id="KW-0677">Repeat</keyword>
<feature type="domain" description="PNPLA" evidence="14">
    <location>
        <begin position="489"/>
        <end position="670"/>
    </location>
</feature>
<keyword evidence="13" id="KW-0442">Lipid degradation</keyword>
<accession>T1L2G8</accession>
<dbReference type="SUPFAM" id="SSF48403">
    <property type="entry name" value="Ankyrin repeat"/>
    <property type="match status" value="1"/>
</dbReference>
<dbReference type="Gene3D" id="1.25.40.20">
    <property type="entry name" value="Ankyrin repeat-containing domain"/>
    <property type="match status" value="2"/>
</dbReference>
<keyword evidence="16" id="KW-1185">Reference proteome</keyword>
<feature type="repeat" description="ANK" evidence="12">
    <location>
        <begin position="362"/>
        <end position="394"/>
    </location>
</feature>
<evidence type="ECO:0000256" key="5">
    <source>
        <dbReference type="ARBA" id="ARBA00022737"/>
    </source>
</evidence>
<sequence>MKESSKSSSIPGEREIIFRSDDYIKKCKIIKSKGQVLLVSDQMQTDYQIIVYKGSSGGYAVFITKEEAKGGRIFDRLSDVFDNLTRFIIYKSRSRIIRLLKMIVDTSLAHWDWKWIHVAAHLDMCNVFNVPIPESLLNDNENLNRQTPLLIAIKANKIDMVKIILTCKPNLTLVDIHDDTCLHLTALGPTNLLRLVLKECHHYHGLSLIEKANNLGHTPFHLACYHEKTANVNEFLKIGLSIRLLTLGKCDIEITGELLPEQSDLDYQPSSMSVQSKSETIVIFNSDMLNNLDVDESKHGGSPLHWCKRRKLMSLLIDYGFTLDVVNLLNETPLFSMIRKQRLDCMLPLLNAGASVDIYGPEGQTPLNFAIEKGFRDCFQALIVFDCDFNFPNKKKATPRHFAAQNILPIHSYMLHVLNKLGALRCNPNFNGCKDGCLYNGSFNGQPDTDQPTISNKHFYFDRIAKVANQEAETKSSETPDLSKKVNMLCIDGGGMKGLFGIQSMIEIQKLLDKPLIDYFDWIGATSTGAIIASSLIIGKSLKQLRADYFELKDEIFNSKRPHNTEALERVLKKYVGSDRKISSISWKKLMITSILADRDPPRLHLFRTYKPSIDLNEPFTMEGESSKSMDDFNLWEAIRASSAAPVFFKPYGPFIDGGLLSNNPTLDCLTEFFNCNPANSEGSNHESYSDKRDDSETIQQKETLNLVLSIGNGKPHPTSVVNFDYGNMAFRRNPVGVFRSAFKYITLGELMVKLATHPDNHVVQRSRAWCKSLNVSYYRLSPPLREKLKLDETQDEKIIDGMLQSKIYIYTIKDEITNLLTNIKARSS</sequence>
<feature type="active site" description="Proton acceptor" evidence="13">
    <location>
        <position position="657"/>
    </location>
</feature>
<dbReference type="OMA" id="KRPHNTE"/>
<dbReference type="STRING" id="32264.T1L2G8"/>
<feature type="active site" description="Nucleophile" evidence="13">
    <location>
        <position position="527"/>
    </location>
</feature>
<dbReference type="GO" id="GO:2000304">
    <property type="term" value="P:positive regulation of ceramide biosynthetic process"/>
    <property type="evidence" value="ECO:0007669"/>
    <property type="project" value="TreeGrafter"/>
</dbReference>
<keyword evidence="10" id="KW-1053">Target membrane</keyword>
<evidence type="ECO:0000256" key="8">
    <source>
        <dbReference type="ARBA" id="ARBA00023043"/>
    </source>
</evidence>
<evidence type="ECO:0000256" key="11">
    <source>
        <dbReference type="ARBA" id="ARBA00023422"/>
    </source>
</evidence>
<protein>
    <recommendedName>
        <fullName evidence="2">phospholipase A2</fullName>
        <ecNumber evidence="2">3.1.1.4</ecNumber>
    </recommendedName>
</protein>
<organism evidence="15 16">
    <name type="scientific">Tetranychus urticae</name>
    <name type="common">Two-spotted spider mite</name>
    <dbReference type="NCBI Taxonomy" id="32264"/>
    <lineage>
        <taxon>Eukaryota</taxon>
        <taxon>Metazoa</taxon>
        <taxon>Ecdysozoa</taxon>
        <taxon>Arthropoda</taxon>
        <taxon>Chelicerata</taxon>
        <taxon>Arachnida</taxon>
        <taxon>Acari</taxon>
        <taxon>Acariformes</taxon>
        <taxon>Trombidiformes</taxon>
        <taxon>Prostigmata</taxon>
        <taxon>Eleutherengona</taxon>
        <taxon>Raphignathae</taxon>
        <taxon>Tetranychoidea</taxon>
        <taxon>Tetranychidae</taxon>
        <taxon>Tetranychus</taxon>
    </lineage>
</organism>
<dbReference type="GO" id="GO:0044231">
    <property type="term" value="C:host cell presynaptic membrane"/>
    <property type="evidence" value="ECO:0007669"/>
    <property type="project" value="UniProtKB-KW"/>
</dbReference>
<feature type="short sequence motif" description="GXGXXG" evidence="13">
    <location>
        <begin position="493"/>
        <end position="498"/>
    </location>
</feature>
<keyword evidence="7" id="KW-0528">Neurotoxin</keyword>
<comment type="caution">
    <text evidence="13">Lacks conserved residue(s) required for the propagation of feature annotation.</text>
</comment>
<reference evidence="16" key="1">
    <citation type="submission" date="2011-08" db="EMBL/GenBank/DDBJ databases">
        <authorList>
            <person name="Rombauts S."/>
        </authorList>
    </citation>
    <scope>NUCLEOTIDE SEQUENCE</scope>
    <source>
        <strain evidence="16">London</strain>
    </source>
</reference>
<keyword evidence="10" id="KW-0472">Membrane</keyword>
<dbReference type="GO" id="GO:0047499">
    <property type="term" value="F:calcium-independent phospholipase A2 activity"/>
    <property type="evidence" value="ECO:0007669"/>
    <property type="project" value="InterPro"/>
</dbReference>
<dbReference type="Pfam" id="PF01734">
    <property type="entry name" value="Patatin"/>
    <property type="match status" value="1"/>
</dbReference>
<evidence type="ECO:0000256" key="2">
    <source>
        <dbReference type="ARBA" id="ARBA00013278"/>
    </source>
</evidence>
<evidence type="ECO:0000256" key="1">
    <source>
        <dbReference type="ARBA" id="ARBA00004175"/>
    </source>
</evidence>
<evidence type="ECO:0000256" key="10">
    <source>
        <dbReference type="ARBA" id="ARBA00023298"/>
    </source>
</evidence>
<keyword evidence="7" id="KW-0800">Toxin</keyword>
<dbReference type="EC" id="3.1.1.4" evidence="2"/>
<dbReference type="GO" id="GO:0052816">
    <property type="term" value="F:long-chain fatty acyl-CoA hydrolase activity"/>
    <property type="evidence" value="ECO:0007669"/>
    <property type="project" value="TreeGrafter"/>
</dbReference>
<dbReference type="KEGG" id="tut:107369678"/>
<dbReference type="EMBL" id="CAEY01000947">
    <property type="status" value="NOT_ANNOTATED_CDS"/>
    <property type="molecule type" value="Genomic_DNA"/>
</dbReference>
<dbReference type="GO" id="GO:0044218">
    <property type="term" value="C:other organism cell membrane"/>
    <property type="evidence" value="ECO:0007669"/>
    <property type="project" value="UniProtKB-KW"/>
</dbReference>
<dbReference type="HOGENOM" id="CLU_010817_0_0_1"/>
<name>T1L2G8_TETUR</name>
<keyword evidence="6 13" id="KW-0378">Hydrolase</keyword>
<dbReference type="SUPFAM" id="SSF52151">
    <property type="entry name" value="FabD/lysophospholipase-like"/>
    <property type="match status" value="1"/>
</dbReference>
<evidence type="ECO:0000313" key="16">
    <source>
        <dbReference type="Proteomes" id="UP000015104"/>
    </source>
</evidence>
<evidence type="ECO:0000313" key="15">
    <source>
        <dbReference type="EnsemblMetazoa" id="tetur33g00880.1"/>
    </source>
</evidence>
<proteinExistence type="predicted"/>
<keyword evidence="8 12" id="KW-0040">ANK repeat</keyword>
<dbReference type="Gene3D" id="3.40.1090.10">
    <property type="entry name" value="Cytosolic phospholipase A2 catalytic domain"/>
    <property type="match status" value="1"/>
</dbReference>
<dbReference type="InterPro" id="IPR036770">
    <property type="entry name" value="Ankyrin_rpt-contain_sf"/>
</dbReference>
<dbReference type="eggNOG" id="KOG0513">
    <property type="taxonomic scope" value="Eukaryota"/>
</dbReference>
<dbReference type="EnsemblMetazoa" id="tetur33g00880.1">
    <property type="protein sequence ID" value="tetur33g00880.1"/>
    <property type="gene ID" value="tetur33g00880"/>
</dbReference>
<dbReference type="GO" id="GO:0016042">
    <property type="term" value="P:lipid catabolic process"/>
    <property type="evidence" value="ECO:0007669"/>
    <property type="project" value="UniProtKB-UniRule"/>
</dbReference>
<feature type="short sequence motif" description="DGA/G" evidence="13">
    <location>
        <begin position="657"/>
        <end position="659"/>
    </location>
</feature>
<dbReference type="GO" id="GO:0005739">
    <property type="term" value="C:mitochondrion"/>
    <property type="evidence" value="ECO:0007669"/>
    <property type="project" value="TreeGrafter"/>
</dbReference>
<reference evidence="15" key="2">
    <citation type="submission" date="2015-06" db="UniProtKB">
        <authorList>
            <consortium name="EnsemblMetazoa"/>
        </authorList>
    </citation>
    <scope>IDENTIFICATION</scope>
</reference>
<dbReference type="AlphaFoldDB" id="T1L2G8"/>
<dbReference type="PANTHER" id="PTHR24139">
    <property type="entry name" value="CALCIUM-INDEPENDENT PHOSPHOLIPASE A2"/>
    <property type="match status" value="1"/>
</dbReference>
<comment type="subcellular location">
    <subcellularLocation>
        <location evidence="1">Target cell membrane</location>
    </subcellularLocation>
</comment>
<comment type="catalytic activity">
    <reaction evidence="11">
        <text>a 1,2-diacyl-sn-glycero-3-phosphocholine + H2O = a 1-acyl-sn-glycero-3-phosphocholine + a fatty acid + H(+)</text>
        <dbReference type="Rhea" id="RHEA:15801"/>
        <dbReference type="ChEBI" id="CHEBI:15377"/>
        <dbReference type="ChEBI" id="CHEBI:15378"/>
        <dbReference type="ChEBI" id="CHEBI:28868"/>
        <dbReference type="ChEBI" id="CHEBI:57643"/>
        <dbReference type="ChEBI" id="CHEBI:58168"/>
        <dbReference type="EC" id="3.1.1.4"/>
    </reaction>
    <physiologicalReaction direction="left-to-right" evidence="11">
        <dbReference type="Rhea" id="RHEA:15802"/>
    </physiologicalReaction>
</comment>
<dbReference type="InterPro" id="IPR016035">
    <property type="entry name" value="Acyl_Trfase/lysoPLipase"/>
</dbReference>
<dbReference type="GO" id="GO:0006887">
    <property type="term" value="P:exocytosis"/>
    <property type="evidence" value="ECO:0007669"/>
    <property type="project" value="UniProtKB-KW"/>
</dbReference>
<dbReference type="Proteomes" id="UP000015104">
    <property type="component" value="Unassembled WGS sequence"/>
</dbReference>
<keyword evidence="4" id="KW-1052">Target cell membrane</keyword>
<evidence type="ECO:0000259" key="14">
    <source>
        <dbReference type="PROSITE" id="PS51635"/>
    </source>
</evidence>
<dbReference type="PANTHER" id="PTHR24139:SF34">
    <property type="entry name" value="85_88 KDA CALCIUM-INDEPENDENT PHOSPHOLIPASE A2"/>
    <property type="match status" value="1"/>
</dbReference>
<dbReference type="PROSITE" id="PS50088">
    <property type="entry name" value="ANK_REPEAT"/>
    <property type="match status" value="1"/>
</dbReference>
<evidence type="ECO:0000256" key="3">
    <source>
        <dbReference type="ARBA" id="ARBA00022483"/>
    </source>
</evidence>
<dbReference type="PROSITE" id="PS51635">
    <property type="entry name" value="PNPLA"/>
    <property type="match status" value="1"/>
</dbReference>
<evidence type="ECO:0000256" key="4">
    <source>
        <dbReference type="ARBA" id="ARBA00022537"/>
    </source>
</evidence>
<evidence type="ECO:0000256" key="13">
    <source>
        <dbReference type="PROSITE-ProRule" id="PRU01161"/>
    </source>
</evidence>
<evidence type="ECO:0000256" key="9">
    <source>
        <dbReference type="ARBA" id="ARBA00023098"/>
    </source>
</evidence>
<keyword evidence="3" id="KW-0268">Exocytosis</keyword>
<dbReference type="SMART" id="SM00248">
    <property type="entry name" value="ANK"/>
    <property type="match status" value="6"/>
</dbReference>
<keyword evidence="7" id="KW-0638">Presynaptic neurotoxin</keyword>